<keyword evidence="4 10" id="KW-0813">Transport</keyword>
<dbReference type="InterPro" id="IPR000515">
    <property type="entry name" value="MetI-like"/>
</dbReference>
<evidence type="ECO:0000256" key="3">
    <source>
        <dbReference type="ARBA" id="ARBA00010072"/>
    </source>
</evidence>
<dbReference type="InterPro" id="IPR035906">
    <property type="entry name" value="MetI-like_sf"/>
</dbReference>
<evidence type="ECO:0000256" key="5">
    <source>
        <dbReference type="ARBA" id="ARBA00022475"/>
    </source>
</evidence>
<feature type="transmembrane region" description="Helical" evidence="10">
    <location>
        <begin position="190"/>
        <end position="208"/>
    </location>
</feature>
<accession>A0ABT0CTR3</accession>
<dbReference type="EMBL" id="JAKVIN010000014">
    <property type="protein sequence ID" value="MCJ8151990.1"/>
    <property type="molecule type" value="Genomic_DNA"/>
</dbReference>
<keyword evidence="7" id="KW-0029">Amino-acid transport</keyword>
<dbReference type="Gene3D" id="1.10.3720.10">
    <property type="entry name" value="MetI-like"/>
    <property type="match status" value="1"/>
</dbReference>
<organism evidence="12 13">
    <name type="scientific">Shinella sedimenti</name>
    <dbReference type="NCBI Taxonomy" id="2919913"/>
    <lineage>
        <taxon>Bacteria</taxon>
        <taxon>Pseudomonadati</taxon>
        <taxon>Pseudomonadota</taxon>
        <taxon>Alphaproteobacteria</taxon>
        <taxon>Hyphomicrobiales</taxon>
        <taxon>Rhizobiaceae</taxon>
        <taxon>Shinella</taxon>
    </lineage>
</organism>
<comment type="similarity">
    <text evidence="3">Belongs to the binding-protein-dependent transport system permease family. HisMQ subfamily.</text>
</comment>
<dbReference type="NCBIfam" id="TIGR01726">
    <property type="entry name" value="HEQRo_perm_3TM"/>
    <property type="match status" value="1"/>
</dbReference>
<evidence type="ECO:0000256" key="4">
    <source>
        <dbReference type="ARBA" id="ARBA00022448"/>
    </source>
</evidence>
<keyword evidence="6 10" id="KW-0812">Transmembrane</keyword>
<feature type="domain" description="ABC transmembrane type-1" evidence="11">
    <location>
        <begin position="20"/>
        <end position="209"/>
    </location>
</feature>
<name>A0ABT0CTR3_9HYPH</name>
<dbReference type="PANTHER" id="PTHR30614:SF20">
    <property type="entry name" value="GLUTAMINE TRANSPORT SYSTEM PERMEASE PROTEIN GLNP"/>
    <property type="match status" value="1"/>
</dbReference>
<evidence type="ECO:0000256" key="2">
    <source>
        <dbReference type="ARBA" id="ARBA00004429"/>
    </source>
</evidence>
<dbReference type="SUPFAM" id="SSF161098">
    <property type="entry name" value="MetI-like"/>
    <property type="match status" value="1"/>
</dbReference>
<keyword evidence="5" id="KW-1003">Cell membrane</keyword>
<protein>
    <submittedName>
        <fullName evidence="12">Amino acid ABC transporter permease</fullName>
    </submittedName>
</protein>
<dbReference type="Pfam" id="PF00528">
    <property type="entry name" value="BPD_transp_1"/>
    <property type="match status" value="1"/>
</dbReference>
<dbReference type="InterPro" id="IPR010065">
    <property type="entry name" value="AA_ABC_transptr_permease_3TM"/>
</dbReference>
<geneLocation type="plasmid" evidence="12">
    <name>unnamed</name>
</geneLocation>
<dbReference type="Proteomes" id="UP001201844">
    <property type="component" value="Unassembled WGS sequence"/>
</dbReference>
<evidence type="ECO:0000313" key="12">
    <source>
        <dbReference type="EMBL" id="MCJ8151990.1"/>
    </source>
</evidence>
<keyword evidence="8 10" id="KW-1133">Transmembrane helix</keyword>
<dbReference type="PANTHER" id="PTHR30614">
    <property type="entry name" value="MEMBRANE COMPONENT OF AMINO ACID ABC TRANSPORTER"/>
    <property type="match status" value="1"/>
</dbReference>
<proteinExistence type="inferred from homology"/>
<feature type="transmembrane region" description="Helical" evidence="10">
    <location>
        <begin position="65"/>
        <end position="84"/>
    </location>
</feature>
<evidence type="ECO:0000256" key="10">
    <source>
        <dbReference type="RuleBase" id="RU363032"/>
    </source>
</evidence>
<keyword evidence="13" id="KW-1185">Reference proteome</keyword>
<keyword evidence="12" id="KW-0614">Plasmid</keyword>
<evidence type="ECO:0000256" key="1">
    <source>
        <dbReference type="ARBA" id="ARBA00003159"/>
    </source>
</evidence>
<evidence type="ECO:0000256" key="6">
    <source>
        <dbReference type="ARBA" id="ARBA00022692"/>
    </source>
</evidence>
<evidence type="ECO:0000256" key="8">
    <source>
        <dbReference type="ARBA" id="ARBA00022989"/>
    </source>
</evidence>
<reference evidence="12 13" key="1">
    <citation type="submission" date="2022-02" db="EMBL/GenBank/DDBJ databases">
        <title>Shinella B3.7 sp. nov., isolated from Sediment (Zhairuo Island).</title>
        <authorList>
            <person name="Chen G."/>
        </authorList>
    </citation>
    <scope>NUCLEOTIDE SEQUENCE [LARGE SCALE GENOMIC DNA]</scope>
    <source>
        <strain evidence="12 13">B3.7</strain>
        <plasmid evidence="12">unnamed</plasmid>
    </source>
</reference>
<gene>
    <name evidence="12" type="ORF">MKI86_22950</name>
</gene>
<evidence type="ECO:0000259" key="11">
    <source>
        <dbReference type="PROSITE" id="PS50928"/>
    </source>
</evidence>
<comment type="subcellular location">
    <subcellularLocation>
        <location evidence="2">Cell inner membrane</location>
        <topology evidence="2">Multi-pass membrane protein</topology>
    </subcellularLocation>
    <subcellularLocation>
        <location evidence="10">Cell membrane</location>
        <topology evidence="10">Multi-pass membrane protein</topology>
    </subcellularLocation>
</comment>
<dbReference type="CDD" id="cd06261">
    <property type="entry name" value="TM_PBP2"/>
    <property type="match status" value="1"/>
</dbReference>
<sequence>MHLFDLSVILQNWPLFWNGLLVTLFYSAISIAAGLVIGLIIGLIQLTGSRALSILGRVYVEIFRNIPLLVILLWIYYAFPIFAGLAVTKFWAGFAGLSLYAGAFYAEILRAGVQSIDKGQTDASTALGMTYGQRMRRVILPQAFRRMIPPLAGQSIIQIKNTTLMSMITVPDLLYQASYVSSFTYRPMEVYTMVGVMFLALLVPLTFLSRKLETISERVK</sequence>
<dbReference type="RefSeq" id="WP_241605693.1">
    <property type="nucleotide sequence ID" value="NZ_JAKVIN010000014.1"/>
</dbReference>
<comment type="caution">
    <text evidence="12">The sequence shown here is derived from an EMBL/GenBank/DDBJ whole genome shotgun (WGS) entry which is preliminary data.</text>
</comment>
<comment type="function">
    <text evidence="1">Part of the binding-protein-dependent transport system for glutamine; probably responsible for the translocation of the substrate across the membrane.</text>
</comment>
<evidence type="ECO:0000256" key="9">
    <source>
        <dbReference type="ARBA" id="ARBA00023136"/>
    </source>
</evidence>
<evidence type="ECO:0000313" key="13">
    <source>
        <dbReference type="Proteomes" id="UP001201844"/>
    </source>
</evidence>
<keyword evidence="9 10" id="KW-0472">Membrane</keyword>
<dbReference type="InterPro" id="IPR043429">
    <property type="entry name" value="ArtM/GltK/GlnP/TcyL/YhdX-like"/>
</dbReference>
<dbReference type="PROSITE" id="PS50928">
    <property type="entry name" value="ABC_TM1"/>
    <property type="match status" value="1"/>
</dbReference>
<feature type="transmembrane region" description="Helical" evidence="10">
    <location>
        <begin position="20"/>
        <end position="44"/>
    </location>
</feature>
<evidence type="ECO:0000256" key="7">
    <source>
        <dbReference type="ARBA" id="ARBA00022970"/>
    </source>
</evidence>